<comment type="caution">
    <text evidence="3">The sequence shown here is derived from an EMBL/GenBank/DDBJ whole genome shotgun (WGS) entry which is preliminary data.</text>
</comment>
<accession>A0A8J3BH83</accession>
<dbReference type="Gene3D" id="3.30.530.80">
    <property type="match status" value="1"/>
</dbReference>
<dbReference type="AlphaFoldDB" id="A0A8J3BH83"/>
<dbReference type="InterPro" id="IPR027823">
    <property type="entry name" value="DUF4468"/>
</dbReference>
<evidence type="ECO:0000259" key="2">
    <source>
        <dbReference type="Pfam" id="PF14730"/>
    </source>
</evidence>
<organism evidence="3 4">
    <name type="scientific">Yeosuana aromativorans</name>
    <dbReference type="NCBI Taxonomy" id="288019"/>
    <lineage>
        <taxon>Bacteria</taxon>
        <taxon>Pseudomonadati</taxon>
        <taxon>Bacteroidota</taxon>
        <taxon>Flavobacteriia</taxon>
        <taxon>Flavobacteriales</taxon>
        <taxon>Flavobacteriaceae</taxon>
        <taxon>Yeosuana</taxon>
    </lineage>
</organism>
<evidence type="ECO:0000313" key="4">
    <source>
        <dbReference type="Proteomes" id="UP000612329"/>
    </source>
</evidence>
<dbReference type="Proteomes" id="UP000612329">
    <property type="component" value="Unassembled WGS sequence"/>
</dbReference>
<gene>
    <name evidence="3" type="ORF">GCM10007962_05370</name>
</gene>
<dbReference type="EMBL" id="BMNR01000001">
    <property type="protein sequence ID" value="GGK13995.1"/>
    <property type="molecule type" value="Genomic_DNA"/>
</dbReference>
<protein>
    <recommendedName>
        <fullName evidence="2">DUF4468 domain-containing protein</fullName>
    </recommendedName>
</protein>
<feature type="domain" description="DUF4468" evidence="2">
    <location>
        <begin position="51"/>
        <end position="134"/>
    </location>
</feature>
<reference evidence="3" key="2">
    <citation type="submission" date="2020-09" db="EMBL/GenBank/DDBJ databases">
        <authorList>
            <person name="Sun Q."/>
            <person name="Ohkuma M."/>
        </authorList>
    </citation>
    <scope>NUCLEOTIDE SEQUENCE</scope>
    <source>
        <strain evidence="3">JCM 12862</strain>
    </source>
</reference>
<evidence type="ECO:0000256" key="1">
    <source>
        <dbReference type="SAM" id="SignalP"/>
    </source>
</evidence>
<reference evidence="3" key="1">
    <citation type="journal article" date="2014" name="Int. J. Syst. Evol. Microbiol.">
        <title>Complete genome sequence of Corynebacterium casei LMG S-19264T (=DSM 44701T), isolated from a smear-ripened cheese.</title>
        <authorList>
            <consortium name="US DOE Joint Genome Institute (JGI-PGF)"/>
            <person name="Walter F."/>
            <person name="Albersmeier A."/>
            <person name="Kalinowski J."/>
            <person name="Ruckert C."/>
        </authorList>
    </citation>
    <scope>NUCLEOTIDE SEQUENCE</scope>
    <source>
        <strain evidence="3">JCM 12862</strain>
    </source>
</reference>
<name>A0A8J3BH83_9FLAO</name>
<sequence>MKKIILLTAVLVSAISFSQNDVDAVSKKKKHNTSEKFTYDANGLSPGDVTMSVRKAKKDELYSKTLNWLSDKYKDPDQVIEKKEKNDKIRFEGFTDNAICYGTGADYGCEGLTYQIEISFEDGQYKLKPLKLSYDSNSKKKVNINLKKGDYYDKSGKIDVDYSKVPSQIETLFNGLNESLSNYLNNEDQEDEW</sequence>
<dbReference type="RefSeq" id="WP_188649728.1">
    <property type="nucleotide sequence ID" value="NZ_BMNR01000001.1"/>
</dbReference>
<feature type="chain" id="PRO_5035176802" description="DUF4468 domain-containing protein" evidence="1">
    <location>
        <begin position="19"/>
        <end position="193"/>
    </location>
</feature>
<keyword evidence="4" id="KW-1185">Reference proteome</keyword>
<evidence type="ECO:0000313" key="3">
    <source>
        <dbReference type="EMBL" id="GGK13995.1"/>
    </source>
</evidence>
<dbReference type="Pfam" id="PF14730">
    <property type="entry name" value="DUF4468"/>
    <property type="match status" value="1"/>
</dbReference>
<feature type="signal peptide" evidence="1">
    <location>
        <begin position="1"/>
        <end position="18"/>
    </location>
</feature>
<proteinExistence type="predicted"/>
<keyword evidence="1" id="KW-0732">Signal</keyword>